<keyword evidence="6 12" id="KW-0028">Amino-acid biosynthesis</keyword>
<feature type="binding site" evidence="12 15">
    <location>
        <position position="205"/>
    </location>
    <ligand>
        <name>pyruvate</name>
        <dbReference type="ChEBI" id="CHEBI:15361"/>
    </ligand>
</feature>
<dbReference type="PANTHER" id="PTHR12128:SF66">
    <property type="entry name" value="4-HYDROXY-2-OXOGLUTARATE ALDOLASE, MITOCHONDRIAL"/>
    <property type="match status" value="1"/>
</dbReference>
<comment type="pathway">
    <text evidence="2 12">Amino-acid biosynthesis; L-lysine biosynthesis via DAP pathway; (S)-tetrahydrodipicolinate from L-aspartate: step 3/4.</text>
</comment>
<evidence type="ECO:0000256" key="13">
    <source>
        <dbReference type="PIRNR" id="PIRNR001365"/>
    </source>
</evidence>
<dbReference type="Gene3D" id="3.20.20.70">
    <property type="entry name" value="Aldolase class I"/>
    <property type="match status" value="1"/>
</dbReference>
<evidence type="ECO:0000256" key="15">
    <source>
        <dbReference type="PIRSR" id="PIRSR001365-2"/>
    </source>
</evidence>
<dbReference type="PANTHER" id="PTHR12128">
    <property type="entry name" value="DIHYDRODIPICOLINATE SYNTHASE"/>
    <property type="match status" value="1"/>
</dbReference>
<accession>A0AA96RDC8</accession>
<dbReference type="InterPro" id="IPR005263">
    <property type="entry name" value="DapA"/>
</dbReference>
<evidence type="ECO:0000256" key="4">
    <source>
        <dbReference type="ARBA" id="ARBA00012086"/>
    </source>
</evidence>
<evidence type="ECO:0000256" key="5">
    <source>
        <dbReference type="ARBA" id="ARBA00022490"/>
    </source>
</evidence>
<evidence type="ECO:0000256" key="7">
    <source>
        <dbReference type="ARBA" id="ARBA00022915"/>
    </source>
</evidence>
<dbReference type="KEGG" id="paun:MJA45_14900"/>
<evidence type="ECO:0000256" key="2">
    <source>
        <dbReference type="ARBA" id="ARBA00005120"/>
    </source>
</evidence>
<evidence type="ECO:0000313" key="17">
    <source>
        <dbReference type="Proteomes" id="UP001305702"/>
    </source>
</evidence>
<dbReference type="Proteomes" id="UP001305702">
    <property type="component" value="Chromosome"/>
</dbReference>
<dbReference type="SMART" id="SM01130">
    <property type="entry name" value="DHDPS"/>
    <property type="match status" value="1"/>
</dbReference>
<comment type="subcellular location">
    <subcellularLocation>
        <location evidence="12">Cytoplasm</location>
    </subcellularLocation>
</comment>
<dbReference type="EC" id="4.3.3.7" evidence="4 12"/>
<dbReference type="SUPFAM" id="SSF51569">
    <property type="entry name" value="Aldolase"/>
    <property type="match status" value="1"/>
</dbReference>
<feature type="active site" description="Schiff-base intermediate with substrate" evidence="12 14">
    <location>
        <position position="163"/>
    </location>
</feature>
<evidence type="ECO:0000313" key="16">
    <source>
        <dbReference type="EMBL" id="WNQ08938.1"/>
    </source>
</evidence>
<feature type="active site" description="Proton donor/acceptor" evidence="12 14">
    <location>
        <position position="135"/>
    </location>
</feature>
<keyword evidence="5 12" id="KW-0963">Cytoplasm</keyword>
<dbReference type="NCBIfam" id="TIGR00674">
    <property type="entry name" value="dapA"/>
    <property type="match status" value="1"/>
</dbReference>
<comment type="caution">
    <text evidence="12">Lacks conserved residue(s) required for the propagation of feature annotation.</text>
</comment>
<evidence type="ECO:0000256" key="8">
    <source>
        <dbReference type="ARBA" id="ARBA00023154"/>
    </source>
</evidence>
<dbReference type="EMBL" id="CP130318">
    <property type="protein sequence ID" value="WNQ08938.1"/>
    <property type="molecule type" value="Genomic_DNA"/>
</dbReference>
<dbReference type="InterPro" id="IPR020625">
    <property type="entry name" value="Schiff_base-form_aldolases_AS"/>
</dbReference>
<dbReference type="InterPro" id="IPR013785">
    <property type="entry name" value="Aldolase_TIM"/>
</dbReference>
<evidence type="ECO:0000256" key="6">
    <source>
        <dbReference type="ARBA" id="ARBA00022605"/>
    </source>
</evidence>
<gene>
    <name evidence="12 16" type="primary">dapA</name>
    <name evidence="16" type="ORF">MJA45_14900</name>
</gene>
<evidence type="ECO:0000256" key="3">
    <source>
        <dbReference type="ARBA" id="ARBA00007592"/>
    </source>
</evidence>
<keyword evidence="17" id="KW-1185">Reference proteome</keyword>
<name>A0AA96RDC8_9BACL</name>
<dbReference type="CDD" id="cd00408">
    <property type="entry name" value="DHDPS-like"/>
    <property type="match status" value="1"/>
</dbReference>
<organism evidence="16 17">
    <name type="scientific">Paenibacillus aurantius</name>
    <dbReference type="NCBI Taxonomy" id="2918900"/>
    <lineage>
        <taxon>Bacteria</taxon>
        <taxon>Bacillati</taxon>
        <taxon>Bacillota</taxon>
        <taxon>Bacilli</taxon>
        <taxon>Bacillales</taxon>
        <taxon>Paenibacillaceae</taxon>
        <taxon>Paenibacillus</taxon>
    </lineage>
</organism>
<dbReference type="PROSITE" id="PS00666">
    <property type="entry name" value="DHDPS_2"/>
    <property type="match status" value="1"/>
</dbReference>
<dbReference type="PIRSF" id="PIRSF001365">
    <property type="entry name" value="DHDPS"/>
    <property type="match status" value="1"/>
</dbReference>
<dbReference type="HAMAP" id="MF_00418">
    <property type="entry name" value="DapA"/>
    <property type="match status" value="1"/>
</dbReference>
<keyword evidence="7 12" id="KW-0220">Diaminopimelate biosynthesis</keyword>
<sequence length="299" mass="31865">MLKPEGIIPAMVTPFTEDGSLNEPAVRRLIEHLLKAGVHGIFVLGTNGEFFSMTEEEKVELVRIAADAIGGRVPLYAGAGTITTAGTARLARKLEEAGADALSVITPYFVPVTQAEMKRHYEAVAASVELPILLYNIPSRTGVTLEVETVAALAELPNVVGIKDSSGNFEYVLQLIHRTGPWFAVMAGTDSLILSTLLAGGTGAVAASANAAPHTVVSLYDQWRSGNLEEARLRQQELGPIRKLMQMGTLPSALKEMVTQLGIEVGPPRLPVQPVSPEIRQRIKEGLKAAGLGKESTPS</sequence>
<comment type="subunit">
    <text evidence="12">Homotetramer; dimer of dimers.</text>
</comment>
<comment type="similarity">
    <text evidence="3 12 13">Belongs to the DapA family.</text>
</comment>
<dbReference type="GO" id="GO:0008840">
    <property type="term" value="F:4-hydroxy-tetrahydrodipicolinate synthase activity"/>
    <property type="evidence" value="ECO:0007669"/>
    <property type="project" value="UniProtKB-UniRule"/>
</dbReference>
<reference evidence="16 17" key="1">
    <citation type="submission" date="2022-02" db="EMBL/GenBank/DDBJ databases">
        <title>Paenibacillus sp. MBLB1776 Whole Genome Shotgun Sequencing.</title>
        <authorList>
            <person name="Hwang C.Y."/>
            <person name="Cho E.-S."/>
            <person name="Seo M.-J."/>
        </authorList>
    </citation>
    <scope>NUCLEOTIDE SEQUENCE [LARGE SCALE GENOMIC DNA]</scope>
    <source>
        <strain evidence="16 17">MBLB1776</strain>
    </source>
</reference>
<evidence type="ECO:0000256" key="11">
    <source>
        <dbReference type="ARBA" id="ARBA00047836"/>
    </source>
</evidence>
<evidence type="ECO:0000256" key="14">
    <source>
        <dbReference type="PIRSR" id="PIRSR001365-1"/>
    </source>
</evidence>
<dbReference type="Pfam" id="PF00701">
    <property type="entry name" value="DHDPS"/>
    <property type="match status" value="1"/>
</dbReference>
<keyword evidence="8 12" id="KW-0457">Lysine biosynthesis</keyword>
<feature type="site" description="Part of a proton relay during catalysis" evidence="12">
    <location>
        <position position="46"/>
    </location>
</feature>
<evidence type="ECO:0000256" key="12">
    <source>
        <dbReference type="HAMAP-Rule" id="MF_00418"/>
    </source>
</evidence>
<comment type="function">
    <text evidence="1 12">Catalyzes the condensation of (S)-aspartate-beta-semialdehyde [(S)-ASA] and pyruvate to 4-hydroxy-tetrahydrodipicolinate (HTPA).</text>
</comment>
<protein>
    <recommendedName>
        <fullName evidence="4 12">4-hydroxy-tetrahydrodipicolinate synthase</fullName>
        <shortName evidence="12">HTPA synthase</shortName>
        <ecNumber evidence="4 12">4.3.3.7</ecNumber>
    </recommendedName>
</protein>
<dbReference type="GO" id="GO:0019877">
    <property type="term" value="P:diaminopimelate biosynthetic process"/>
    <property type="evidence" value="ECO:0007669"/>
    <property type="project" value="UniProtKB-UniRule"/>
</dbReference>
<comment type="catalytic activity">
    <reaction evidence="11 12">
        <text>L-aspartate 4-semialdehyde + pyruvate = (2S,4S)-4-hydroxy-2,3,4,5-tetrahydrodipicolinate + H2O + H(+)</text>
        <dbReference type="Rhea" id="RHEA:34171"/>
        <dbReference type="ChEBI" id="CHEBI:15361"/>
        <dbReference type="ChEBI" id="CHEBI:15377"/>
        <dbReference type="ChEBI" id="CHEBI:15378"/>
        <dbReference type="ChEBI" id="CHEBI:67139"/>
        <dbReference type="ChEBI" id="CHEBI:537519"/>
        <dbReference type="EC" id="4.3.3.7"/>
    </reaction>
</comment>
<evidence type="ECO:0000256" key="1">
    <source>
        <dbReference type="ARBA" id="ARBA00003294"/>
    </source>
</evidence>
<dbReference type="AlphaFoldDB" id="A0AA96RDC8"/>
<evidence type="ECO:0000256" key="9">
    <source>
        <dbReference type="ARBA" id="ARBA00023239"/>
    </source>
</evidence>
<comment type="caution">
    <text evidence="12">Was originally thought to be a dihydrodipicolinate synthase (DHDPS), catalyzing the condensation of (S)-aspartate-beta-semialdehyde [(S)-ASA] and pyruvate to dihydrodipicolinate (DHDP). However, it was shown in E.coli that the product of the enzymatic reaction is not dihydrodipicolinate but in fact (4S)-4-hydroxy-2,3,4,5-tetrahydro-(2S)-dipicolinic acid (HTPA), and that the consecutive dehydration reaction leading to DHDP is not spontaneous but catalyzed by DapB.</text>
</comment>
<dbReference type="GO" id="GO:0005737">
    <property type="term" value="C:cytoplasm"/>
    <property type="evidence" value="ECO:0007669"/>
    <property type="project" value="UniProtKB-SubCell"/>
</dbReference>
<proteinExistence type="inferred from homology"/>
<keyword evidence="9 12" id="KW-0456">Lyase</keyword>
<evidence type="ECO:0000256" key="10">
    <source>
        <dbReference type="ARBA" id="ARBA00023270"/>
    </source>
</evidence>
<dbReference type="RefSeq" id="WP_315602705.1">
    <property type="nucleotide sequence ID" value="NZ_CP130318.1"/>
</dbReference>
<dbReference type="GO" id="GO:0009089">
    <property type="term" value="P:lysine biosynthetic process via diaminopimelate"/>
    <property type="evidence" value="ECO:0007669"/>
    <property type="project" value="UniProtKB-UniRule"/>
</dbReference>
<dbReference type="PRINTS" id="PR00146">
    <property type="entry name" value="DHPICSNTHASE"/>
</dbReference>
<keyword evidence="10 12" id="KW-0704">Schiff base</keyword>
<dbReference type="InterPro" id="IPR002220">
    <property type="entry name" value="DapA-like"/>
</dbReference>